<keyword evidence="3" id="KW-1185">Reference proteome</keyword>
<dbReference type="InterPro" id="IPR016181">
    <property type="entry name" value="Acyl_CoA_acyltransferase"/>
</dbReference>
<gene>
    <name evidence="2" type="ORF">ACFFNX_13480</name>
</gene>
<dbReference type="Gene3D" id="3.40.630.30">
    <property type="match status" value="1"/>
</dbReference>
<dbReference type="PANTHER" id="PTHR43441:SF10">
    <property type="entry name" value="ACETYLTRANSFERASE"/>
    <property type="match status" value="1"/>
</dbReference>
<dbReference type="InterPro" id="IPR051908">
    <property type="entry name" value="Ribosomal_N-acetyltransferase"/>
</dbReference>
<feature type="domain" description="N-acetyltransferase" evidence="1">
    <location>
        <begin position="1"/>
        <end position="106"/>
    </location>
</feature>
<dbReference type="EC" id="2.3.-.-" evidence="2"/>
<dbReference type="PANTHER" id="PTHR43441">
    <property type="entry name" value="RIBOSOMAL-PROTEIN-SERINE ACETYLTRANSFERASE"/>
    <property type="match status" value="1"/>
</dbReference>
<keyword evidence="2" id="KW-0012">Acyltransferase</keyword>
<evidence type="ECO:0000259" key="1">
    <source>
        <dbReference type="PROSITE" id="PS51186"/>
    </source>
</evidence>
<keyword evidence="2" id="KW-0808">Transferase</keyword>
<sequence>MFNRGLGDDAELVYRTFDAAQGVCEIGAWLAPEAWGRGLITRAGRVLIDWALDVRGMTRVEWLCDPRNEASIAAARRLGFTHEGTHRKAFHVDGEHRDVQVWAIVT</sequence>
<proteinExistence type="predicted"/>
<protein>
    <submittedName>
        <fullName evidence="2">GNAT family N-acetyltransferase</fullName>
        <ecNumber evidence="2">2.3.-.-</ecNumber>
    </submittedName>
</protein>
<dbReference type="Proteomes" id="UP001589627">
    <property type="component" value="Unassembled WGS sequence"/>
</dbReference>
<organism evidence="2 3">
    <name type="scientific">Actinoallomurus acaciae</name>
    <dbReference type="NCBI Taxonomy" id="502577"/>
    <lineage>
        <taxon>Bacteria</taxon>
        <taxon>Bacillati</taxon>
        <taxon>Actinomycetota</taxon>
        <taxon>Actinomycetes</taxon>
        <taxon>Streptosporangiales</taxon>
        <taxon>Thermomonosporaceae</taxon>
        <taxon>Actinoallomurus</taxon>
    </lineage>
</organism>
<dbReference type="EMBL" id="JBHLZP010000079">
    <property type="protein sequence ID" value="MFB9833198.1"/>
    <property type="molecule type" value="Genomic_DNA"/>
</dbReference>
<evidence type="ECO:0000313" key="3">
    <source>
        <dbReference type="Proteomes" id="UP001589627"/>
    </source>
</evidence>
<dbReference type="Pfam" id="PF13302">
    <property type="entry name" value="Acetyltransf_3"/>
    <property type="match status" value="1"/>
</dbReference>
<evidence type="ECO:0000313" key="2">
    <source>
        <dbReference type="EMBL" id="MFB9833198.1"/>
    </source>
</evidence>
<comment type="caution">
    <text evidence="2">The sequence shown here is derived from an EMBL/GenBank/DDBJ whole genome shotgun (WGS) entry which is preliminary data.</text>
</comment>
<dbReference type="PROSITE" id="PS51186">
    <property type="entry name" value="GNAT"/>
    <property type="match status" value="1"/>
</dbReference>
<reference evidence="2 3" key="1">
    <citation type="submission" date="2024-09" db="EMBL/GenBank/DDBJ databases">
        <authorList>
            <person name="Sun Q."/>
            <person name="Mori K."/>
        </authorList>
    </citation>
    <scope>NUCLEOTIDE SEQUENCE [LARGE SCALE GENOMIC DNA]</scope>
    <source>
        <strain evidence="2 3">TBRC 0563</strain>
    </source>
</reference>
<dbReference type="GO" id="GO:0016746">
    <property type="term" value="F:acyltransferase activity"/>
    <property type="evidence" value="ECO:0007669"/>
    <property type="project" value="UniProtKB-KW"/>
</dbReference>
<name>A0ABV5YDU0_9ACTN</name>
<dbReference type="RefSeq" id="WP_378200369.1">
    <property type="nucleotide sequence ID" value="NZ_JBHLZP010000079.1"/>
</dbReference>
<dbReference type="InterPro" id="IPR000182">
    <property type="entry name" value="GNAT_dom"/>
</dbReference>
<accession>A0ABV5YDU0</accession>
<dbReference type="SUPFAM" id="SSF55729">
    <property type="entry name" value="Acyl-CoA N-acyltransferases (Nat)"/>
    <property type="match status" value="1"/>
</dbReference>